<feature type="transmembrane region" description="Helical" evidence="26">
    <location>
        <begin position="332"/>
        <end position="355"/>
    </location>
</feature>
<feature type="transmembrane region" description="Helical" evidence="26">
    <location>
        <begin position="561"/>
        <end position="585"/>
    </location>
</feature>
<keyword evidence="4 26" id="KW-0812">Transmembrane</keyword>
<evidence type="ECO:0000256" key="1">
    <source>
        <dbReference type="ARBA" id="ARBA00004155"/>
    </source>
</evidence>
<comment type="catalytic activity">
    <reaction evidence="8">
        <text>L-lysyl-L-alanine(out) = L-lysyl-L-alanine(in)</text>
        <dbReference type="Rhea" id="RHEA:79399"/>
        <dbReference type="ChEBI" id="CHEBI:229954"/>
    </reaction>
</comment>
<keyword evidence="6 26" id="KW-0472">Membrane</keyword>
<proteinExistence type="inferred from homology"/>
<feature type="compositionally biased region" description="Low complexity" evidence="25">
    <location>
        <begin position="837"/>
        <end position="849"/>
    </location>
</feature>
<evidence type="ECO:0000256" key="11">
    <source>
        <dbReference type="ARBA" id="ARBA00044884"/>
    </source>
</evidence>
<feature type="transmembrane region" description="Helical" evidence="26">
    <location>
        <begin position="207"/>
        <end position="229"/>
    </location>
</feature>
<comment type="catalytic activity">
    <reaction evidence="20">
        <text>L-lysyl-glycine(out) = L-lysyl-glycine(in)</text>
        <dbReference type="Rhea" id="RHEA:79407"/>
        <dbReference type="ChEBI" id="CHEBI:191202"/>
    </reaction>
</comment>
<evidence type="ECO:0000256" key="26">
    <source>
        <dbReference type="SAM" id="Phobius"/>
    </source>
</evidence>
<dbReference type="PANTHER" id="PTHR23512:SF3">
    <property type="entry name" value="MAJOR FACILITATOR SUPERFAMILY DOMAIN-CONTAINING PROTEIN 1"/>
    <property type="match status" value="1"/>
</dbReference>
<dbReference type="InterPro" id="IPR011701">
    <property type="entry name" value="MFS"/>
</dbReference>
<dbReference type="SUPFAM" id="SSF103473">
    <property type="entry name" value="MFS general substrate transporter"/>
    <property type="match status" value="1"/>
</dbReference>
<dbReference type="AlphaFoldDB" id="A0A1Y2HPY9"/>
<feature type="transmembrane region" description="Helical" evidence="26">
    <location>
        <begin position="267"/>
        <end position="287"/>
    </location>
</feature>
<dbReference type="Proteomes" id="UP000193411">
    <property type="component" value="Unassembled WGS sequence"/>
</dbReference>
<dbReference type="PANTHER" id="PTHR23512">
    <property type="entry name" value="MAJOR FACILITATOR SUPERFAMILY DOMAIN-CONTAINING PROTEIN 1"/>
    <property type="match status" value="1"/>
</dbReference>
<feature type="region of interest" description="Disordered" evidence="25">
    <location>
        <begin position="794"/>
        <end position="849"/>
    </location>
</feature>
<evidence type="ECO:0000313" key="28">
    <source>
        <dbReference type="Proteomes" id="UP000193411"/>
    </source>
</evidence>
<evidence type="ECO:0000256" key="13">
    <source>
        <dbReference type="ARBA" id="ARBA00044893"/>
    </source>
</evidence>
<feature type="compositionally biased region" description="Low complexity" evidence="25">
    <location>
        <begin position="393"/>
        <end position="403"/>
    </location>
</feature>
<dbReference type="STRING" id="765915.A0A1Y2HPY9"/>
<evidence type="ECO:0000256" key="22">
    <source>
        <dbReference type="ARBA" id="ARBA00045018"/>
    </source>
</evidence>
<evidence type="ECO:0000256" key="6">
    <source>
        <dbReference type="ARBA" id="ARBA00023136"/>
    </source>
</evidence>
<feature type="compositionally biased region" description="Pro residues" evidence="25">
    <location>
        <begin position="48"/>
        <end position="62"/>
    </location>
</feature>
<comment type="catalytic activity">
    <reaction evidence="18">
        <text>L-histidyl-L-alpha-amino acid(out) = L-histidyl-L-alpha-amino acid(in)</text>
        <dbReference type="Rhea" id="RHEA:79379"/>
        <dbReference type="ChEBI" id="CHEBI:229964"/>
    </reaction>
</comment>
<keyword evidence="28" id="KW-1185">Reference proteome</keyword>
<organism evidence="27 28">
    <name type="scientific">Catenaria anguillulae PL171</name>
    <dbReference type="NCBI Taxonomy" id="765915"/>
    <lineage>
        <taxon>Eukaryota</taxon>
        <taxon>Fungi</taxon>
        <taxon>Fungi incertae sedis</taxon>
        <taxon>Blastocladiomycota</taxon>
        <taxon>Blastocladiomycetes</taxon>
        <taxon>Blastocladiales</taxon>
        <taxon>Catenariaceae</taxon>
        <taxon>Catenaria</taxon>
    </lineage>
</organism>
<feature type="transmembrane region" description="Helical" evidence="26">
    <location>
        <begin position="629"/>
        <end position="649"/>
    </location>
</feature>
<dbReference type="Pfam" id="PF07690">
    <property type="entry name" value="MFS_1"/>
    <property type="match status" value="1"/>
</dbReference>
<comment type="catalytic activity">
    <reaction evidence="16">
        <text>L-lysyl-L-lysine(out) = L-lysyl-L-lysine(in)</text>
        <dbReference type="Rhea" id="RHEA:79403"/>
        <dbReference type="ChEBI" id="CHEBI:229956"/>
    </reaction>
</comment>
<evidence type="ECO:0000313" key="27">
    <source>
        <dbReference type="EMBL" id="ORZ36650.1"/>
    </source>
</evidence>
<evidence type="ECO:0000256" key="4">
    <source>
        <dbReference type="ARBA" id="ARBA00022692"/>
    </source>
</evidence>
<gene>
    <name evidence="27" type="ORF">BCR44DRAFT_51524</name>
</gene>
<keyword evidence="3" id="KW-0813">Transport</keyword>
<evidence type="ECO:0000256" key="9">
    <source>
        <dbReference type="ARBA" id="ARBA00044878"/>
    </source>
</evidence>
<evidence type="ECO:0000256" key="17">
    <source>
        <dbReference type="ARBA" id="ARBA00044903"/>
    </source>
</evidence>
<evidence type="ECO:0000256" key="5">
    <source>
        <dbReference type="ARBA" id="ARBA00022989"/>
    </source>
</evidence>
<dbReference type="GO" id="GO:0022857">
    <property type="term" value="F:transmembrane transporter activity"/>
    <property type="evidence" value="ECO:0007669"/>
    <property type="project" value="InterPro"/>
</dbReference>
<comment type="catalytic activity">
    <reaction evidence="14">
        <text>L-aspartyl-L-lysine(out) = L-aspartyl-L-lysine(in)</text>
        <dbReference type="Rhea" id="RHEA:79411"/>
        <dbReference type="ChEBI" id="CHEBI:229953"/>
    </reaction>
</comment>
<feature type="transmembrane region" description="Helical" evidence="26">
    <location>
        <begin position="299"/>
        <end position="320"/>
    </location>
</feature>
<feature type="region of interest" description="Disordered" evidence="25">
    <location>
        <begin position="391"/>
        <end position="410"/>
    </location>
</feature>
<feature type="transmembrane region" description="Helical" evidence="26">
    <location>
        <begin position="597"/>
        <end position="622"/>
    </location>
</feature>
<comment type="catalytic activity">
    <reaction evidence="19">
        <text>L-alanyl-L-lysine(out) = L-alanyl-L-lysine(in)</text>
        <dbReference type="Rhea" id="RHEA:79415"/>
        <dbReference type="ChEBI" id="CHEBI:192470"/>
    </reaction>
</comment>
<reference evidence="27 28" key="1">
    <citation type="submission" date="2016-07" db="EMBL/GenBank/DDBJ databases">
        <title>Pervasive Adenine N6-methylation of Active Genes in Fungi.</title>
        <authorList>
            <consortium name="DOE Joint Genome Institute"/>
            <person name="Mondo S.J."/>
            <person name="Dannebaum R.O."/>
            <person name="Kuo R.C."/>
            <person name="Labutti K."/>
            <person name="Haridas S."/>
            <person name="Kuo A."/>
            <person name="Salamov A."/>
            <person name="Ahrendt S.R."/>
            <person name="Lipzen A."/>
            <person name="Sullivan W."/>
            <person name="Andreopoulos W.B."/>
            <person name="Clum A."/>
            <person name="Lindquist E."/>
            <person name="Daum C."/>
            <person name="Ramamoorthy G.K."/>
            <person name="Gryganskyi A."/>
            <person name="Culley D."/>
            <person name="Magnuson J.K."/>
            <person name="James T.Y."/>
            <person name="O'Malley M.A."/>
            <person name="Stajich J.E."/>
            <person name="Spatafora J.W."/>
            <person name="Visel A."/>
            <person name="Grigoriev I.V."/>
        </authorList>
    </citation>
    <scope>NUCLEOTIDE SEQUENCE [LARGE SCALE GENOMIC DNA]</scope>
    <source>
        <strain evidence="27 28">PL171</strain>
    </source>
</reference>
<evidence type="ECO:0000256" key="23">
    <source>
        <dbReference type="ARBA" id="ARBA00045709"/>
    </source>
</evidence>
<evidence type="ECO:0000256" key="2">
    <source>
        <dbReference type="ARBA" id="ARBA00008335"/>
    </source>
</evidence>
<comment type="subunit">
    <text evidence="24">Homodimer. Interacts with lysosomal protein GLMP (via lumenal domain); the interaction starts while both proteins are still in the endoplasmic reticulum and is required for stabilization of MFSD1 in lysosomes but has no direct effect on its targeting to lysosomes or transporter activity.</text>
</comment>
<evidence type="ECO:0000256" key="12">
    <source>
        <dbReference type="ARBA" id="ARBA00044891"/>
    </source>
</evidence>
<sequence length="1011" mass="105901">MASSPPQTQIHNAQSIPSSSSQSHSHSHSRRSSAASSLRRSMGLSPSFTPPPPPPCAPPPPLAASSSFSSSLHESASNPHQAADTVPATTHPWWLSLDHRILTRSTANRMGESEVDIDDDDDDSTNQGPSVAELRNSAEEEDQLLGKLVANVGRIESTIPQGTNGGMRWVALSLCCLLLFGNFYAYDNPSAISVQMHEHLGVPYAQFAVYLNLFYSVYSLPNVFLTLISGWLMDRFGISRVLLILGTLVCTGQLLFALGLAHKSLNLMLLGRVLFGLGGESVGVAQASITTSWFRNKELAFALGINLCIARLGSVVNAMVSPRIAMRWGVVWAAWAGVVACCASFVAGCVLAGVVGVPPDAIVAVAAPVVKPIGADGDDGELPRAVRRYFEEQQQQQQQQQQQPAGQDTTECDVLDREPTARKDPVDESQPLLLAAAQNGVALDGTQTPLDGTTAGASSASASSGQSIFLGYGTVPVSKRHPTSTIQRQLTSPGPHDALLAVSHHSPADLLLPIPAPPPPPARRPTAATSLFDNDRRSTLTLTAPTPDPISLIGTMRHLPLSFYLVCLICILLYPTVISFTAIASEFLQAKWYPGDPAAAGIVMSTPDSLSAILVPILGLLIDKYGRRCTSMALCALLMAGSHAILALADPAHISPMVGMVPLGVAYSLYGTAMWPGIACVVRDARWVATAYGAATAALNASLAITPVAVAWAVVRASEDSEQGNGWARFVPVEFMFVGMAVTGFLVSCVLYVVDHSEGGYLEVPEVGQVQMVAVSGAADESPRSQDEYAIVLPAGAPTTTDASRSSSARGHLRRRPTGLGIFQQRSRTASADGNEGASTSSSPSSGAPTTRALAIVASPLVTPMFFHPMIRSASVNSLIAASTHTPASPASASLHPLSRSTSISVVTPSIVTSSVQASPVVRHAPIRAATDAGPGARLSSAGYRRIRGPPGSTSSLAASGVATPASPALSAILEQQVNGHASAGPPRRIQSYMHVRDVFTQPNGEKPAGV</sequence>
<comment type="subcellular location">
    <subcellularLocation>
        <location evidence="1">Lysosome membrane</location>
        <topology evidence="1">Multi-pass membrane protein</topology>
    </subcellularLocation>
</comment>
<feature type="compositionally biased region" description="Low complexity" evidence="25">
    <location>
        <begin position="32"/>
        <end position="47"/>
    </location>
</feature>
<feature type="compositionally biased region" description="Polar residues" evidence="25">
    <location>
        <begin position="1"/>
        <end position="17"/>
    </location>
</feature>
<comment type="catalytic activity">
    <reaction evidence="10">
        <text>L-alpha-aminoacyl-L-arginine(out) = L-alpha-aminoacyl-L-arginine(in)</text>
        <dbReference type="Rhea" id="RHEA:79367"/>
        <dbReference type="ChEBI" id="CHEBI:229968"/>
    </reaction>
</comment>
<accession>A0A1Y2HPY9</accession>
<evidence type="ECO:0000256" key="8">
    <source>
        <dbReference type="ARBA" id="ARBA00044876"/>
    </source>
</evidence>
<feature type="transmembrane region" description="Helical" evidence="26">
    <location>
        <begin position="241"/>
        <end position="261"/>
    </location>
</feature>
<comment type="catalytic activity">
    <reaction evidence="11">
        <text>L-alpha-aminoacyl-L-histidine(out) = L-alpha-aminoacyl-L-histidine(in)</text>
        <dbReference type="Rhea" id="RHEA:79375"/>
        <dbReference type="ChEBI" id="CHEBI:229967"/>
    </reaction>
</comment>
<evidence type="ECO:0000256" key="10">
    <source>
        <dbReference type="ARBA" id="ARBA00044881"/>
    </source>
</evidence>
<feature type="transmembrane region" description="Helical" evidence="26">
    <location>
        <begin position="169"/>
        <end position="187"/>
    </location>
</feature>
<keyword evidence="7" id="KW-0458">Lysosome</keyword>
<evidence type="ECO:0000256" key="3">
    <source>
        <dbReference type="ARBA" id="ARBA00022448"/>
    </source>
</evidence>
<feature type="region of interest" description="Disordered" evidence="25">
    <location>
        <begin position="444"/>
        <end position="464"/>
    </location>
</feature>
<feature type="transmembrane region" description="Helical" evidence="26">
    <location>
        <begin position="661"/>
        <end position="682"/>
    </location>
</feature>
<dbReference type="InterPro" id="IPR052187">
    <property type="entry name" value="MFSD1"/>
</dbReference>
<comment type="catalytic activity">
    <reaction evidence="17">
        <text>L-arginyl-glycine(out) = L-arginyl-glycine(in)</text>
        <dbReference type="Rhea" id="RHEA:79391"/>
        <dbReference type="ChEBI" id="CHEBI:229955"/>
    </reaction>
</comment>
<feature type="region of interest" description="Disordered" evidence="25">
    <location>
        <begin position="1"/>
        <end position="85"/>
    </location>
</feature>
<protein>
    <recommendedName>
        <fullName evidence="21">Lysosomal dipeptide transporter MFSD1</fullName>
    </recommendedName>
    <alternativeName>
        <fullName evidence="22">Major facilitator superfamily domain-containing protein 1</fullName>
    </alternativeName>
</protein>
<dbReference type="InterPro" id="IPR036259">
    <property type="entry name" value="MFS_trans_sf"/>
</dbReference>
<comment type="caution">
    <text evidence="27">The sequence shown here is derived from an EMBL/GenBank/DDBJ whole genome shotgun (WGS) entry which is preliminary data.</text>
</comment>
<evidence type="ECO:0000256" key="21">
    <source>
        <dbReference type="ARBA" id="ARBA00044985"/>
    </source>
</evidence>
<comment type="catalytic activity">
    <reaction evidence="12">
        <text>L-lysyl-L-alpha-amino acid(out) = L-lysyl-L-alpha-amino acid(in)</text>
        <dbReference type="Rhea" id="RHEA:79387"/>
        <dbReference type="ChEBI" id="CHEBI:229965"/>
    </reaction>
</comment>
<comment type="catalytic activity">
    <reaction evidence="13">
        <text>L-alpha-aminoacyl-L-lysine(out) = L-alpha-aminoacyl-L-lysine(in)</text>
        <dbReference type="Rhea" id="RHEA:79383"/>
        <dbReference type="ChEBI" id="CHEBI:229966"/>
    </reaction>
</comment>
<feature type="compositionally biased region" description="Acidic residues" evidence="25">
    <location>
        <begin position="113"/>
        <end position="124"/>
    </location>
</feature>
<evidence type="ECO:0000256" key="25">
    <source>
        <dbReference type="SAM" id="MobiDB-lite"/>
    </source>
</evidence>
<comment type="catalytic activity">
    <reaction evidence="15">
        <text>L-arginyl-L-alpha-amino acid(out) = L-arginyl-L-alpha-amino acid(in)</text>
        <dbReference type="Rhea" id="RHEA:79371"/>
        <dbReference type="ChEBI" id="CHEBI:84315"/>
    </reaction>
</comment>
<feature type="compositionally biased region" description="Low complexity" evidence="25">
    <location>
        <begin position="63"/>
        <end position="77"/>
    </location>
</feature>
<evidence type="ECO:0000256" key="20">
    <source>
        <dbReference type="ARBA" id="ARBA00044924"/>
    </source>
</evidence>
<dbReference type="EMBL" id="MCFL01000016">
    <property type="protein sequence ID" value="ORZ36650.1"/>
    <property type="molecule type" value="Genomic_DNA"/>
</dbReference>
<feature type="transmembrane region" description="Helical" evidence="26">
    <location>
        <begin position="735"/>
        <end position="754"/>
    </location>
</feature>
<evidence type="ECO:0000256" key="19">
    <source>
        <dbReference type="ARBA" id="ARBA00044919"/>
    </source>
</evidence>
<comment type="similarity">
    <text evidence="2">Belongs to the major facilitator superfamily.</text>
</comment>
<evidence type="ECO:0000256" key="24">
    <source>
        <dbReference type="ARBA" id="ARBA00046376"/>
    </source>
</evidence>
<dbReference type="Gene3D" id="1.20.1250.20">
    <property type="entry name" value="MFS general substrate transporter like domains"/>
    <property type="match status" value="2"/>
</dbReference>
<evidence type="ECO:0000256" key="15">
    <source>
        <dbReference type="ARBA" id="ARBA00044899"/>
    </source>
</evidence>
<evidence type="ECO:0000256" key="7">
    <source>
        <dbReference type="ARBA" id="ARBA00023228"/>
    </source>
</evidence>
<comment type="function">
    <text evidence="23">Lysosomal dipeptide uniporter that selectively exports lysine, arginine or histidine-containing dipeptides with a net positive charge from the lysosome lumen into the cytosol. Could play a role in a specific type of protein O-glycosylation indirectly regulating macrophages migration and tissue invasion. Also essential for liver homeostasis.</text>
</comment>
<feature type="transmembrane region" description="Helical" evidence="26">
    <location>
        <begin position="694"/>
        <end position="715"/>
    </location>
</feature>
<dbReference type="OrthoDB" id="424834at2759"/>
<evidence type="ECO:0000256" key="14">
    <source>
        <dbReference type="ARBA" id="ARBA00044898"/>
    </source>
</evidence>
<feature type="region of interest" description="Disordered" evidence="25">
    <location>
        <begin position="113"/>
        <end position="138"/>
    </location>
</feature>
<feature type="compositionally biased region" description="Low complexity" evidence="25">
    <location>
        <begin position="452"/>
        <end position="464"/>
    </location>
</feature>
<evidence type="ECO:0000256" key="18">
    <source>
        <dbReference type="ARBA" id="ARBA00044912"/>
    </source>
</evidence>
<keyword evidence="5 26" id="KW-1133">Transmembrane helix</keyword>
<comment type="catalytic activity">
    <reaction evidence="9">
        <text>L-histidyl-glycine(out) = L-histidyl-glycine(in)</text>
        <dbReference type="Rhea" id="RHEA:79395"/>
        <dbReference type="ChEBI" id="CHEBI:229957"/>
    </reaction>
</comment>
<name>A0A1Y2HPY9_9FUNG</name>
<evidence type="ECO:0000256" key="16">
    <source>
        <dbReference type="ARBA" id="ARBA00044900"/>
    </source>
</evidence>